<keyword evidence="6" id="KW-0614">Plasmid</keyword>
<name>A0A7L9UB09_9BURK</name>
<dbReference type="GO" id="GO:0006310">
    <property type="term" value="P:DNA recombination"/>
    <property type="evidence" value="ECO:0007669"/>
    <property type="project" value="UniProtKB-KW"/>
</dbReference>
<dbReference type="InterPro" id="IPR010998">
    <property type="entry name" value="Integrase_recombinase_N"/>
</dbReference>
<dbReference type="PROSITE" id="PS51898">
    <property type="entry name" value="TYR_RECOMBINASE"/>
    <property type="match status" value="1"/>
</dbReference>
<evidence type="ECO:0000256" key="2">
    <source>
        <dbReference type="ARBA" id="ARBA00022908"/>
    </source>
</evidence>
<keyword evidence="3" id="KW-0238">DNA-binding</keyword>
<protein>
    <recommendedName>
        <fullName evidence="5">Tyr recombinase domain-containing protein</fullName>
    </recommendedName>
</protein>
<dbReference type="AlphaFoldDB" id="A0A7L9UB09"/>
<dbReference type="EMBL" id="CP062942">
    <property type="protein sequence ID" value="QOL52234.1"/>
    <property type="molecule type" value="Genomic_DNA"/>
</dbReference>
<reference evidence="6 7" key="1">
    <citation type="submission" date="2020-10" db="EMBL/GenBank/DDBJ databases">
        <title>Genome sequencing of Massilia sp. LPB0304.</title>
        <authorList>
            <person name="Kim J."/>
        </authorList>
    </citation>
    <scope>NUCLEOTIDE SEQUENCE [LARGE SCALE GENOMIC DNA]</scope>
    <source>
        <strain evidence="6 7">LPB0304</strain>
        <plasmid evidence="6 7">unnamed1</plasmid>
    </source>
</reference>
<gene>
    <name evidence="6" type="ORF">LPB04_23785</name>
</gene>
<dbReference type="GO" id="GO:0003677">
    <property type="term" value="F:DNA binding"/>
    <property type="evidence" value="ECO:0007669"/>
    <property type="project" value="UniProtKB-KW"/>
</dbReference>
<keyword evidence="7" id="KW-1185">Reference proteome</keyword>
<evidence type="ECO:0000259" key="5">
    <source>
        <dbReference type="PROSITE" id="PS51898"/>
    </source>
</evidence>
<dbReference type="Pfam" id="PF00589">
    <property type="entry name" value="Phage_integrase"/>
    <property type="match status" value="1"/>
</dbReference>
<dbReference type="Proteomes" id="UP000593875">
    <property type="component" value="Plasmid unnamed1"/>
</dbReference>
<evidence type="ECO:0000256" key="4">
    <source>
        <dbReference type="ARBA" id="ARBA00023172"/>
    </source>
</evidence>
<dbReference type="InterPro" id="IPR013762">
    <property type="entry name" value="Integrase-like_cat_sf"/>
</dbReference>
<dbReference type="GO" id="GO:0015074">
    <property type="term" value="P:DNA integration"/>
    <property type="evidence" value="ECO:0007669"/>
    <property type="project" value="UniProtKB-KW"/>
</dbReference>
<keyword evidence="4" id="KW-0233">DNA recombination</keyword>
<dbReference type="SUPFAM" id="SSF56349">
    <property type="entry name" value="DNA breaking-rejoining enzymes"/>
    <property type="match status" value="1"/>
</dbReference>
<dbReference type="Gene3D" id="1.10.443.10">
    <property type="entry name" value="Intergrase catalytic core"/>
    <property type="match status" value="1"/>
</dbReference>
<evidence type="ECO:0000313" key="6">
    <source>
        <dbReference type="EMBL" id="QOL52234.1"/>
    </source>
</evidence>
<feature type="domain" description="Tyr recombinase" evidence="5">
    <location>
        <begin position="129"/>
        <end position="340"/>
    </location>
</feature>
<sequence>MPDPKTWDDNPLAAFEAFVTTPAFASTSRRLGETEPEAISAKSAAVYIFMFRKFTAWLAGQNRRFSQVEERELVRFISQLRRRGEQNSAITERYLRLLERCYSHLQIAPNPATSATKLATDNHYLAQDVGTEALAPEQVDAFVAALPSREPPGANRAGRLPKAWKRRRDHAVQATLLFGGLKVAEAIGLHLSEVEDSFSPLPIRLKINPEDKHATSYEHETIVHGYGADALRHWLIERLAEDSKGQRLFKGDLVFPGDAEGKRMSKVTLWRQVKATFARAGIDVNRSGGRTLRNTFAAQQLKEHGRTKNDVIGYLGLALERSAEIYETAKPRKKKSDEAL</sequence>
<dbReference type="RefSeq" id="WP_193689201.1">
    <property type="nucleotide sequence ID" value="NZ_CP062942.1"/>
</dbReference>
<proteinExistence type="inferred from homology"/>
<comment type="similarity">
    <text evidence="1">Belongs to the 'phage' integrase family.</text>
</comment>
<dbReference type="InterPro" id="IPR011010">
    <property type="entry name" value="DNA_brk_join_enz"/>
</dbReference>
<dbReference type="InterPro" id="IPR050090">
    <property type="entry name" value="Tyrosine_recombinase_XerCD"/>
</dbReference>
<accession>A0A7L9UB09</accession>
<evidence type="ECO:0000313" key="7">
    <source>
        <dbReference type="Proteomes" id="UP000593875"/>
    </source>
</evidence>
<dbReference type="Gene3D" id="1.10.150.130">
    <property type="match status" value="1"/>
</dbReference>
<evidence type="ECO:0000256" key="3">
    <source>
        <dbReference type="ARBA" id="ARBA00023125"/>
    </source>
</evidence>
<evidence type="ECO:0000256" key="1">
    <source>
        <dbReference type="ARBA" id="ARBA00008857"/>
    </source>
</evidence>
<geneLocation type="plasmid" evidence="6 7">
    <name>unnamed1</name>
</geneLocation>
<dbReference type="KEGG" id="mlir:LPB04_23785"/>
<dbReference type="InterPro" id="IPR002104">
    <property type="entry name" value="Integrase_catalytic"/>
</dbReference>
<keyword evidence="2" id="KW-0229">DNA integration</keyword>
<dbReference type="PANTHER" id="PTHR30349:SF41">
    <property type="entry name" value="INTEGRASE_RECOMBINASE PROTEIN MJ0367-RELATED"/>
    <property type="match status" value="1"/>
</dbReference>
<organism evidence="6 7">
    <name type="scientific">Massilia litorea</name>
    <dbReference type="NCBI Taxonomy" id="2769491"/>
    <lineage>
        <taxon>Bacteria</taxon>
        <taxon>Pseudomonadati</taxon>
        <taxon>Pseudomonadota</taxon>
        <taxon>Betaproteobacteria</taxon>
        <taxon>Burkholderiales</taxon>
        <taxon>Oxalobacteraceae</taxon>
        <taxon>Telluria group</taxon>
        <taxon>Massilia</taxon>
    </lineage>
</organism>
<dbReference type="PANTHER" id="PTHR30349">
    <property type="entry name" value="PHAGE INTEGRASE-RELATED"/>
    <property type="match status" value="1"/>
</dbReference>